<sequence>MATTKKFMALVVDDDSVNRAINLKYLTRNGFETEVAKNGQEAVEYFQMGYKFDLVLMDMEMPIMDGFQATMEIRALGVKSLIIGMSSTASQVKIQEFVSAGLDDFYPKPMNMAKLIAIIRRLED</sequence>
<keyword evidence="4" id="KW-1185">Reference proteome</keyword>
<dbReference type="KEGG" id="cqi:110734623"/>
<dbReference type="SUPFAM" id="SSF52172">
    <property type="entry name" value="CheY-like"/>
    <property type="match status" value="1"/>
</dbReference>
<dbReference type="RefSeq" id="XP_021770474.1">
    <property type="nucleotide sequence ID" value="XM_021914782.1"/>
</dbReference>
<organism evidence="3 4">
    <name type="scientific">Chenopodium quinoa</name>
    <name type="common">Quinoa</name>
    <dbReference type="NCBI Taxonomy" id="63459"/>
    <lineage>
        <taxon>Eukaryota</taxon>
        <taxon>Viridiplantae</taxon>
        <taxon>Streptophyta</taxon>
        <taxon>Embryophyta</taxon>
        <taxon>Tracheophyta</taxon>
        <taxon>Spermatophyta</taxon>
        <taxon>Magnoliopsida</taxon>
        <taxon>eudicotyledons</taxon>
        <taxon>Gunneridae</taxon>
        <taxon>Pentapetalae</taxon>
        <taxon>Caryophyllales</taxon>
        <taxon>Chenopodiaceae</taxon>
        <taxon>Chenopodioideae</taxon>
        <taxon>Atripliceae</taxon>
        <taxon>Chenopodium</taxon>
    </lineage>
</organism>
<feature type="modified residue" description="4-aspartylphosphate" evidence="1">
    <location>
        <position position="58"/>
    </location>
</feature>
<dbReference type="OrthoDB" id="21225at2759"/>
<gene>
    <name evidence="3" type="primary">LOC110734623</name>
</gene>
<dbReference type="PANTHER" id="PTHR43228:SF1">
    <property type="entry name" value="TWO-COMPONENT RESPONSE REGULATOR ARR22"/>
    <property type="match status" value="1"/>
</dbReference>
<feature type="domain" description="Response regulatory" evidence="2">
    <location>
        <begin position="8"/>
        <end position="123"/>
    </location>
</feature>
<evidence type="ECO:0000259" key="2">
    <source>
        <dbReference type="PROSITE" id="PS50110"/>
    </source>
</evidence>
<dbReference type="Gramene" id="AUR62011958-RA">
    <property type="protein sequence ID" value="AUR62011958-RA:cds"/>
    <property type="gene ID" value="AUR62011958"/>
</dbReference>
<keyword evidence="1" id="KW-0597">Phosphoprotein</keyword>
<accession>A0A803LFK2</accession>
<dbReference type="Proteomes" id="UP000596660">
    <property type="component" value="Unplaced"/>
</dbReference>
<dbReference type="OMA" id="EWETANE"/>
<dbReference type="GeneID" id="110734623"/>
<evidence type="ECO:0000313" key="4">
    <source>
        <dbReference type="Proteomes" id="UP000596660"/>
    </source>
</evidence>
<protein>
    <recommendedName>
        <fullName evidence="2">Response regulatory domain-containing protein</fullName>
    </recommendedName>
</protein>
<name>A0A803LFK2_CHEQI</name>
<dbReference type="SMART" id="SM00448">
    <property type="entry name" value="REC"/>
    <property type="match status" value="1"/>
</dbReference>
<dbReference type="GO" id="GO:0000160">
    <property type="term" value="P:phosphorelay signal transduction system"/>
    <property type="evidence" value="ECO:0007669"/>
    <property type="project" value="InterPro"/>
</dbReference>
<dbReference type="EnsemblPlants" id="AUR62011958-RA">
    <property type="protein sequence ID" value="AUR62011958-RA:cds"/>
    <property type="gene ID" value="AUR62011958"/>
</dbReference>
<dbReference type="PANTHER" id="PTHR43228">
    <property type="entry name" value="TWO-COMPONENT RESPONSE REGULATOR"/>
    <property type="match status" value="1"/>
</dbReference>
<dbReference type="Pfam" id="PF00072">
    <property type="entry name" value="Response_reg"/>
    <property type="match status" value="1"/>
</dbReference>
<reference evidence="3" key="2">
    <citation type="submission" date="2021-03" db="UniProtKB">
        <authorList>
            <consortium name="EnsemblPlants"/>
        </authorList>
    </citation>
    <scope>IDENTIFICATION</scope>
</reference>
<dbReference type="InterPro" id="IPR011006">
    <property type="entry name" value="CheY-like_superfamily"/>
</dbReference>
<dbReference type="Gene3D" id="3.40.50.2300">
    <property type="match status" value="1"/>
</dbReference>
<evidence type="ECO:0000256" key="1">
    <source>
        <dbReference type="PROSITE-ProRule" id="PRU00169"/>
    </source>
</evidence>
<dbReference type="CDD" id="cd17546">
    <property type="entry name" value="REC_hyHK_CKI1_RcsC-like"/>
    <property type="match status" value="1"/>
</dbReference>
<evidence type="ECO:0000313" key="3">
    <source>
        <dbReference type="EnsemblPlants" id="AUR62011958-RA:cds"/>
    </source>
</evidence>
<reference evidence="3" key="1">
    <citation type="journal article" date="2017" name="Nature">
        <title>The genome of Chenopodium quinoa.</title>
        <authorList>
            <person name="Jarvis D.E."/>
            <person name="Ho Y.S."/>
            <person name="Lightfoot D.J."/>
            <person name="Schmoeckel S.M."/>
            <person name="Li B."/>
            <person name="Borm T.J.A."/>
            <person name="Ohyanagi H."/>
            <person name="Mineta K."/>
            <person name="Michell C.T."/>
            <person name="Saber N."/>
            <person name="Kharbatia N.M."/>
            <person name="Rupper R.R."/>
            <person name="Sharp A.R."/>
            <person name="Dally N."/>
            <person name="Boughton B.A."/>
            <person name="Woo Y.H."/>
            <person name="Gao G."/>
            <person name="Schijlen E.G.W.M."/>
            <person name="Guo X."/>
            <person name="Momin A.A."/>
            <person name="Negrao S."/>
            <person name="Al-Babili S."/>
            <person name="Gehring C."/>
            <person name="Roessner U."/>
            <person name="Jung C."/>
            <person name="Murphy K."/>
            <person name="Arold S.T."/>
            <person name="Gojobori T."/>
            <person name="van der Linden C.G."/>
            <person name="van Loo E.N."/>
            <person name="Jellen E.N."/>
            <person name="Maughan P.J."/>
            <person name="Tester M."/>
        </authorList>
    </citation>
    <scope>NUCLEOTIDE SEQUENCE [LARGE SCALE GENOMIC DNA]</scope>
    <source>
        <strain evidence="3">cv. PI 614886</strain>
    </source>
</reference>
<dbReference type="InterPro" id="IPR001789">
    <property type="entry name" value="Sig_transdc_resp-reg_receiver"/>
</dbReference>
<dbReference type="AlphaFoldDB" id="A0A803LFK2"/>
<dbReference type="InterPro" id="IPR052048">
    <property type="entry name" value="ST_Response_Regulator"/>
</dbReference>
<proteinExistence type="predicted"/>
<dbReference type="PROSITE" id="PS50110">
    <property type="entry name" value="RESPONSE_REGULATORY"/>
    <property type="match status" value="1"/>
</dbReference>